<dbReference type="PANTHER" id="PTHR43157:SF31">
    <property type="entry name" value="PHOSPHATIDYLINOSITOL-GLYCAN BIOSYNTHESIS CLASS F PROTEIN"/>
    <property type="match status" value="1"/>
</dbReference>
<keyword evidence="1" id="KW-0560">Oxidoreductase</keyword>
<feature type="transmembrane region" description="Helical" evidence="2">
    <location>
        <begin position="20"/>
        <end position="40"/>
    </location>
</feature>
<evidence type="ECO:0000313" key="3">
    <source>
        <dbReference type="EMBL" id="ORY20986.1"/>
    </source>
</evidence>
<dbReference type="AlphaFoldDB" id="A0A1Y2AET2"/>
<name>A0A1Y2AET2_9FUNG</name>
<evidence type="ECO:0000256" key="1">
    <source>
        <dbReference type="ARBA" id="ARBA00023002"/>
    </source>
</evidence>
<keyword evidence="2" id="KW-0472">Membrane</keyword>
<dbReference type="EMBL" id="MCOG01000275">
    <property type="protein sequence ID" value="ORY20986.1"/>
    <property type="molecule type" value="Genomic_DNA"/>
</dbReference>
<keyword evidence="2" id="KW-0812">Transmembrane</keyword>
<dbReference type="Pfam" id="PF00106">
    <property type="entry name" value="adh_short"/>
    <property type="match status" value="1"/>
</dbReference>
<dbReference type="SUPFAM" id="SSF51735">
    <property type="entry name" value="NAD(P)-binding Rossmann-fold domains"/>
    <property type="match status" value="1"/>
</dbReference>
<accession>A0A1Y2AET2</accession>
<dbReference type="OrthoDB" id="191139at2759"/>
<sequence>MSNIKNNIIKFQLYFCSLKFIPSFITVYILSFFELIYNFYNNILKNSKNEEVESLIKNVKNDIVKKNSRRKIVVITGGISGIGRETVISLAKANYIIYIGDNVKEDEIKEIQLILRKESENDDIYIENIDLSKINTINTFVKKIKNNCKKIDILICNAGIMNTPYMTDEKGFEMQTSVNYFGHYK</sequence>
<gene>
    <name evidence="3" type="ORF">LY90DRAFT_146441</name>
</gene>
<dbReference type="PRINTS" id="PR00081">
    <property type="entry name" value="GDHRDH"/>
</dbReference>
<dbReference type="Proteomes" id="UP000193920">
    <property type="component" value="Unassembled WGS sequence"/>
</dbReference>
<organism evidence="3 4">
    <name type="scientific">Neocallimastix californiae</name>
    <dbReference type="NCBI Taxonomy" id="1754190"/>
    <lineage>
        <taxon>Eukaryota</taxon>
        <taxon>Fungi</taxon>
        <taxon>Fungi incertae sedis</taxon>
        <taxon>Chytridiomycota</taxon>
        <taxon>Chytridiomycota incertae sedis</taxon>
        <taxon>Neocallimastigomycetes</taxon>
        <taxon>Neocallimastigales</taxon>
        <taxon>Neocallimastigaceae</taxon>
        <taxon>Neocallimastix</taxon>
    </lineage>
</organism>
<keyword evidence="4" id="KW-1185">Reference proteome</keyword>
<evidence type="ECO:0000313" key="4">
    <source>
        <dbReference type="Proteomes" id="UP000193920"/>
    </source>
</evidence>
<keyword evidence="2" id="KW-1133">Transmembrane helix</keyword>
<reference evidence="3 4" key="1">
    <citation type="submission" date="2016-08" db="EMBL/GenBank/DDBJ databases">
        <title>A Parts List for Fungal Cellulosomes Revealed by Comparative Genomics.</title>
        <authorList>
            <consortium name="DOE Joint Genome Institute"/>
            <person name="Haitjema C.H."/>
            <person name="Gilmore S.P."/>
            <person name="Henske J.K."/>
            <person name="Solomon K.V."/>
            <person name="De Groot R."/>
            <person name="Kuo A."/>
            <person name="Mondo S.J."/>
            <person name="Salamov A.A."/>
            <person name="Labutti K."/>
            <person name="Zhao Z."/>
            <person name="Chiniquy J."/>
            <person name="Barry K."/>
            <person name="Brewer H.M."/>
            <person name="Purvine S.O."/>
            <person name="Wright A.T."/>
            <person name="Boxma B."/>
            <person name="Van Alen T."/>
            <person name="Hackstein J.H."/>
            <person name="Baker S.E."/>
            <person name="Grigoriev I.V."/>
            <person name="O'Malley M.A."/>
        </authorList>
    </citation>
    <scope>NUCLEOTIDE SEQUENCE [LARGE SCALE GENOMIC DNA]</scope>
    <source>
        <strain evidence="3 4">G1</strain>
    </source>
</reference>
<dbReference type="PANTHER" id="PTHR43157">
    <property type="entry name" value="PHOSPHATIDYLINOSITOL-GLYCAN BIOSYNTHESIS CLASS F PROTEIN-RELATED"/>
    <property type="match status" value="1"/>
</dbReference>
<protein>
    <submittedName>
        <fullName evidence="3">NAD(P)-binding protein</fullName>
    </submittedName>
</protein>
<comment type="caution">
    <text evidence="3">The sequence shown here is derived from an EMBL/GenBank/DDBJ whole genome shotgun (WGS) entry which is preliminary data.</text>
</comment>
<evidence type="ECO:0000256" key="2">
    <source>
        <dbReference type="SAM" id="Phobius"/>
    </source>
</evidence>
<dbReference type="InterPro" id="IPR002347">
    <property type="entry name" value="SDR_fam"/>
</dbReference>
<dbReference type="Gene3D" id="3.40.50.720">
    <property type="entry name" value="NAD(P)-binding Rossmann-like Domain"/>
    <property type="match status" value="1"/>
</dbReference>
<proteinExistence type="predicted"/>
<dbReference type="STRING" id="1754190.A0A1Y2AET2"/>
<dbReference type="GO" id="GO:0016491">
    <property type="term" value="F:oxidoreductase activity"/>
    <property type="evidence" value="ECO:0007669"/>
    <property type="project" value="UniProtKB-KW"/>
</dbReference>
<dbReference type="InterPro" id="IPR036291">
    <property type="entry name" value="NAD(P)-bd_dom_sf"/>
</dbReference>